<accession>A0ABN0NZJ2</accession>
<dbReference type="Pfam" id="PF00149">
    <property type="entry name" value="Metallophos"/>
    <property type="match status" value="1"/>
</dbReference>
<name>A0ABN0NZJ2_TRELE</name>
<sequence length="223" mass="25858">MKILCVSDQIDPLVYSSGAKQYFSDIDLVLCAGDLAMEYVDYIVSTLNKPTYFIFGNHNLEEFQFYHKESDTSTSSMLVTDELDHAHGAVYAGFKVLREGKLLIAGASGSFKYNNGRNQYSDREMFFLLLKMVPRLLYNKIRYGRYVDIFLTHATPLGIHDKQDLCHKGFACYRWFLKKFKPAYMVHGHIHLYDLQEERVTQWKSTTIVNAYSHYIIETGEKV</sequence>
<evidence type="ECO:0000313" key="2">
    <source>
        <dbReference type="EMBL" id="ERJ93529.1"/>
    </source>
</evidence>
<dbReference type="Proteomes" id="UP000016649">
    <property type="component" value="Unassembled WGS sequence"/>
</dbReference>
<feature type="domain" description="Calcineurin-like phosphoesterase" evidence="1">
    <location>
        <begin position="24"/>
        <end position="192"/>
    </location>
</feature>
<dbReference type="RefSeq" id="WP_021687036.1">
    <property type="nucleotide sequence ID" value="NZ_KI260564.1"/>
</dbReference>
<dbReference type="InterPro" id="IPR029052">
    <property type="entry name" value="Metallo-depent_PP-like"/>
</dbReference>
<evidence type="ECO:0000259" key="1">
    <source>
        <dbReference type="Pfam" id="PF00149"/>
    </source>
</evidence>
<dbReference type="InterPro" id="IPR004843">
    <property type="entry name" value="Calcineurin-like_PHP"/>
</dbReference>
<gene>
    <name evidence="2" type="ORF">HMPREF9193_00818</name>
</gene>
<comment type="caution">
    <text evidence="2">The sequence shown here is derived from an EMBL/GenBank/DDBJ whole genome shotgun (WGS) entry which is preliminary data.</text>
</comment>
<dbReference type="EMBL" id="AWVH01000024">
    <property type="protein sequence ID" value="ERJ93529.1"/>
    <property type="molecule type" value="Genomic_DNA"/>
</dbReference>
<reference evidence="2 3" key="1">
    <citation type="submission" date="2013-08" db="EMBL/GenBank/DDBJ databases">
        <authorList>
            <person name="Weinstock G."/>
            <person name="Sodergren E."/>
            <person name="Wylie T."/>
            <person name="Fulton L."/>
            <person name="Fulton R."/>
            <person name="Fronick C."/>
            <person name="O'Laughlin M."/>
            <person name="Godfrey J."/>
            <person name="Miner T."/>
            <person name="Herter B."/>
            <person name="Appelbaum E."/>
            <person name="Cordes M."/>
            <person name="Lek S."/>
            <person name="Wollam A."/>
            <person name="Pepin K.H."/>
            <person name="Palsikar V.B."/>
            <person name="Mitreva M."/>
            <person name="Wilson R.K."/>
        </authorList>
    </citation>
    <scope>NUCLEOTIDE SEQUENCE [LARGE SCALE GENOMIC DNA]</scope>
    <source>
        <strain evidence="2 3">ATCC 700332</strain>
    </source>
</reference>
<keyword evidence="3" id="KW-1185">Reference proteome</keyword>
<protein>
    <submittedName>
        <fullName evidence="2">Ser/Thr phosphatase family protein</fullName>
    </submittedName>
</protein>
<dbReference type="Gene3D" id="3.60.21.10">
    <property type="match status" value="1"/>
</dbReference>
<proteinExistence type="predicted"/>
<dbReference type="SUPFAM" id="SSF56300">
    <property type="entry name" value="Metallo-dependent phosphatases"/>
    <property type="match status" value="1"/>
</dbReference>
<evidence type="ECO:0000313" key="3">
    <source>
        <dbReference type="Proteomes" id="UP000016649"/>
    </source>
</evidence>
<organism evidence="2 3">
    <name type="scientific">Treponema lecithinolyticum ATCC 700332</name>
    <dbReference type="NCBI Taxonomy" id="1321815"/>
    <lineage>
        <taxon>Bacteria</taxon>
        <taxon>Pseudomonadati</taxon>
        <taxon>Spirochaetota</taxon>
        <taxon>Spirochaetia</taxon>
        <taxon>Spirochaetales</taxon>
        <taxon>Treponemataceae</taxon>
        <taxon>Treponema</taxon>
    </lineage>
</organism>